<feature type="region of interest" description="Disordered" evidence="7">
    <location>
        <begin position="141"/>
        <end position="497"/>
    </location>
</feature>
<dbReference type="InterPro" id="IPR009057">
    <property type="entry name" value="Homeodomain-like_sf"/>
</dbReference>
<dbReference type="GO" id="GO:0006355">
    <property type="term" value="P:regulation of DNA-templated transcription"/>
    <property type="evidence" value="ECO:0007669"/>
    <property type="project" value="UniProtKB-ARBA"/>
</dbReference>
<evidence type="ECO:0000256" key="4">
    <source>
        <dbReference type="ARBA" id="ARBA00023163"/>
    </source>
</evidence>
<keyword evidence="4" id="KW-0804">Transcription</keyword>
<feature type="domain" description="Myb-like" evidence="8">
    <location>
        <begin position="739"/>
        <end position="785"/>
    </location>
</feature>
<sequence length="1174" mass="130721">MDGFLMDANDSEDPTNNNNGDSELNDLDIGVLEANQSPSNDLQLDDQNDFDLFMDNPDLSNNTNNIGDSNAEEQLGNNDNDLLSQSMINDDSNIFLNDQNDSLFDNSNDPDIELAINDSNINEDKEDNMDIIKDIKDDISKENTKSDTNEESGDGAGDDDEDDEDLFGENDAEGENNGEGENAVEEENSNFANTNETTTETELVNKPIEKISLKDTDRPNVDIGAYSQVNENIKSNEVDKLNVGSDLGKDDKPKEDLKPDTGASHEEESKPKVDTTLEKNLDPNEINKTNNESDVNMEATNEADTNKNGVATLADKPNKITNTEITETTETTGKDNIITKEQTNEEQKNEEQKDEEQKDEEQKDEEQKNNEQKNENSNVNTSTQETIKSDTNATLPPVERTTIDQTSNGQNTTDQNSNTQAVNNENTIDRSTVAMKAPKPSETNDNKSDTVDEDEEDEDDEDEDIRMEDADDDNDSKVDMEKDTKEVKEEEEEDQNFLSIPQTHEIIIPSYAGWFNLKKIHPIEKQSLPEFFTNRIASKSPQVYIKYRNFMVNSYRLNPNEYISLTAVRRNLCGDSGALFRIHRFLIKWGLINYQIKTEKLPQSIEPPLTGEYSTRHDAPRGLFPFESYKPSVQLPDIAKLKKMMDLDDQSTTLSQYLQKTISKNMEGTNKKRTRDESEKPVGNSEDKSKEKSEEKQEEKTEVHIKKQDNVNSNEPENPSKKRPKILSSIIDEYNGIGNEKKWTKEELKRLLRGIHEYETDWYKIAKHVGNKTPEECILRFLQLPIEDSYLYSDQGTNDIGPLKYAPHLPFSKSENPVLSTIAFLVGLVNPRIVQSMTQRALRQIDEEDAKDWNMKETIDKLNDSNASTTKDDKKDESEAKSKVDKDNKDANNGHNDDCSDNNNDNNGKDTSRDSINDTKTGMPDATSNTKAGSDAKVNDTKDDNSKTDDAKNNGTKNGDTKNSDTKSIDTKNNDEKEFAKPIPPASLQEAASIALGSVGVRSGICTRHEREGLTAIGSQMVAAELTKVRLKLQLLSTIERAAELDRKNLQHQHEQLLVARLGLQAAGQRVVRTLRAVVRDVRDATSSIDTPIASTTTSSATFQLADADARLDAAEQLLIRPAIVSLGTGTSRAADDTGSAATASSAATTTTTASAGPPPVSLAAPQLYHYWSG</sequence>
<dbReference type="GeneID" id="14498290"/>
<dbReference type="Pfam" id="PF00249">
    <property type="entry name" value="Myb_DNA-binding"/>
    <property type="match status" value="1"/>
</dbReference>
<dbReference type="InterPro" id="IPR007526">
    <property type="entry name" value="SWIRM"/>
</dbReference>
<dbReference type="Pfam" id="PF04433">
    <property type="entry name" value="SWIRM"/>
    <property type="match status" value="1"/>
</dbReference>
<feature type="region of interest" description="Disordered" evidence="7">
    <location>
        <begin position="1"/>
        <end position="27"/>
    </location>
</feature>
<dbReference type="SUPFAM" id="SSF46689">
    <property type="entry name" value="Homeodomain-like"/>
    <property type="match status" value="2"/>
</dbReference>
<evidence type="ECO:0008006" key="14">
    <source>
        <dbReference type="Google" id="ProtNLM"/>
    </source>
</evidence>
<feature type="compositionally biased region" description="Polar residues" evidence="7">
    <location>
        <begin position="286"/>
        <end position="309"/>
    </location>
</feature>
<dbReference type="InterPro" id="IPR036388">
    <property type="entry name" value="WH-like_DNA-bd_sf"/>
</dbReference>
<feature type="compositionally biased region" description="Polar residues" evidence="7">
    <location>
        <begin position="58"/>
        <end position="68"/>
    </location>
</feature>
<feature type="compositionally biased region" description="Acidic residues" evidence="7">
    <location>
        <begin position="451"/>
        <end position="474"/>
    </location>
</feature>
<dbReference type="AlphaFoldDB" id="I2H9Q5"/>
<accession>I2H9Q5</accession>
<organism evidence="12 13">
    <name type="scientific">Henningerozyma blattae (strain ATCC 34711 / CBS 6284 / DSM 70876 / NBRC 10599 / NRRL Y-10934 / UCD 77-7)</name>
    <name type="common">Yeast</name>
    <name type="synonym">Tetrapisispora blattae</name>
    <dbReference type="NCBI Taxonomy" id="1071380"/>
    <lineage>
        <taxon>Eukaryota</taxon>
        <taxon>Fungi</taxon>
        <taxon>Dikarya</taxon>
        <taxon>Ascomycota</taxon>
        <taxon>Saccharomycotina</taxon>
        <taxon>Saccharomycetes</taxon>
        <taxon>Saccharomycetales</taxon>
        <taxon>Saccharomycetaceae</taxon>
        <taxon>Henningerozyma</taxon>
    </lineage>
</organism>
<feature type="compositionally biased region" description="Basic and acidic residues" evidence="7">
    <location>
        <begin position="674"/>
        <end position="709"/>
    </location>
</feature>
<dbReference type="GO" id="GO:0003677">
    <property type="term" value="F:DNA binding"/>
    <property type="evidence" value="ECO:0007669"/>
    <property type="project" value="UniProtKB-ARBA"/>
</dbReference>
<evidence type="ECO:0000256" key="2">
    <source>
        <dbReference type="ARBA" id="ARBA00022853"/>
    </source>
</evidence>
<feature type="compositionally biased region" description="Basic and acidic residues" evidence="7">
    <location>
        <begin position="870"/>
        <end position="898"/>
    </location>
</feature>
<dbReference type="Pfam" id="PF16495">
    <property type="entry name" value="SWIRM-assoc_1"/>
    <property type="match status" value="1"/>
</dbReference>
<evidence type="ECO:0000259" key="10">
    <source>
        <dbReference type="PROSITE" id="PS51293"/>
    </source>
</evidence>
<feature type="compositionally biased region" description="Acidic residues" evidence="7">
    <location>
        <begin position="149"/>
        <end position="188"/>
    </location>
</feature>
<feature type="compositionally biased region" description="Polar residues" evidence="7">
    <location>
        <begin position="377"/>
        <end position="394"/>
    </location>
</feature>
<feature type="compositionally biased region" description="Basic and acidic residues" evidence="7">
    <location>
        <begin position="365"/>
        <end position="374"/>
    </location>
</feature>
<feature type="region of interest" description="Disordered" evidence="7">
    <location>
        <begin position="56"/>
        <end position="79"/>
    </location>
</feature>
<dbReference type="CDD" id="cd00167">
    <property type="entry name" value="SANT"/>
    <property type="match status" value="1"/>
</dbReference>
<proteinExistence type="inferred from homology"/>
<feature type="domain" description="HTH myb-type" evidence="11">
    <location>
        <begin position="742"/>
        <end position="789"/>
    </location>
</feature>
<dbReference type="FunCoup" id="I2H9Q5">
    <property type="interactions" value="1152"/>
</dbReference>
<dbReference type="eggNOG" id="KOG1279">
    <property type="taxonomic scope" value="Eukaryota"/>
</dbReference>
<feature type="compositionally biased region" description="Low complexity" evidence="7">
    <location>
        <begin position="1131"/>
        <end position="1156"/>
    </location>
</feature>
<dbReference type="PROSITE" id="PS51294">
    <property type="entry name" value="HTH_MYB"/>
    <property type="match status" value="1"/>
</dbReference>
<dbReference type="GO" id="GO:0048858">
    <property type="term" value="P:cell projection morphogenesis"/>
    <property type="evidence" value="ECO:0007669"/>
    <property type="project" value="TreeGrafter"/>
</dbReference>
<dbReference type="KEGG" id="tbl:TBLA_0J01090"/>
<comment type="subcellular location">
    <subcellularLocation>
        <location evidence="1">Nucleus</location>
    </subcellularLocation>
</comment>
<comment type="similarity">
    <text evidence="6">Belongs to the SMARCC family.</text>
</comment>
<dbReference type="RefSeq" id="XP_004182626.1">
    <property type="nucleotide sequence ID" value="XM_004182578.1"/>
</dbReference>
<keyword evidence="2" id="KW-0156">Chromatin regulator</keyword>
<evidence type="ECO:0000256" key="6">
    <source>
        <dbReference type="ARBA" id="ARBA00049655"/>
    </source>
</evidence>
<feature type="compositionally biased region" description="Basic and acidic residues" evidence="7">
    <location>
        <begin position="959"/>
        <end position="980"/>
    </location>
</feature>
<feature type="compositionally biased region" description="Basic and acidic residues" evidence="7">
    <location>
        <begin position="937"/>
        <end position="952"/>
    </location>
</feature>
<dbReference type="Gene3D" id="1.10.10.60">
    <property type="entry name" value="Homeodomain-like"/>
    <property type="match status" value="1"/>
</dbReference>
<feature type="domain" description="SWIRM" evidence="9">
    <location>
        <begin position="506"/>
        <end position="603"/>
    </location>
</feature>
<keyword evidence="3" id="KW-0805">Transcription regulation</keyword>
<feature type="compositionally biased region" description="Low complexity" evidence="7">
    <location>
        <begin position="189"/>
        <end position="205"/>
    </location>
</feature>
<protein>
    <recommendedName>
        <fullName evidence="14">SWIRM domain-containing protein</fullName>
    </recommendedName>
</protein>
<feature type="compositionally biased region" description="Basic and acidic residues" evidence="7">
    <location>
        <begin position="475"/>
        <end position="488"/>
    </location>
</feature>
<feature type="region of interest" description="Disordered" evidence="7">
    <location>
        <begin position="662"/>
        <end position="726"/>
    </location>
</feature>
<feature type="compositionally biased region" description="Acidic residues" evidence="7">
    <location>
        <begin position="352"/>
        <end position="364"/>
    </location>
</feature>
<feature type="region of interest" description="Disordered" evidence="7">
    <location>
        <begin position="856"/>
        <end position="985"/>
    </location>
</feature>
<keyword evidence="5" id="KW-0539">Nucleus</keyword>
<dbReference type="SMART" id="SM00717">
    <property type="entry name" value="SANT"/>
    <property type="match status" value="1"/>
</dbReference>
<dbReference type="GO" id="GO:0006338">
    <property type="term" value="P:chromatin remodeling"/>
    <property type="evidence" value="ECO:0007669"/>
    <property type="project" value="UniProtKB-ARBA"/>
</dbReference>
<evidence type="ECO:0000313" key="12">
    <source>
        <dbReference type="EMBL" id="CCH63107.1"/>
    </source>
</evidence>
<dbReference type="OMA" id="FYRYWSA"/>
<dbReference type="InParanoid" id="I2H9Q5"/>
<dbReference type="FunFam" id="1.10.10.10:FF:000020">
    <property type="entry name" value="SWI/SNF complex subunit SMARCC2 isoform c"/>
    <property type="match status" value="1"/>
</dbReference>
<dbReference type="InterPro" id="IPR017930">
    <property type="entry name" value="Myb_dom"/>
</dbReference>
<keyword evidence="13" id="KW-1185">Reference proteome</keyword>
<evidence type="ECO:0000256" key="1">
    <source>
        <dbReference type="ARBA" id="ARBA00004123"/>
    </source>
</evidence>
<reference evidence="12 13" key="1">
    <citation type="journal article" date="2011" name="Proc. Natl. Acad. Sci. U.S.A.">
        <title>Evolutionary erosion of yeast sex chromosomes by mating-type switching accidents.</title>
        <authorList>
            <person name="Gordon J.L."/>
            <person name="Armisen D."/>
            <person name="Proux-Wera E."/>
            <person name="Oheigeartaigh S.S."/>
            <person name="Byrne K.P."/>
            <person name="Wolfe K.H."/>
        </authorList>
    </citation>
    <scope>NUCLEOTIDE SEQUENCE [LARGE SCALE GENOMIC DNA]</scope>
    <source>
        <strain evidence="13">ATCC 34711 / CBS 6284 / DSM 70876 / NBRC 10599 / NRRL Y-10934 / UCD 77-7</strain>
    </source>
</reference>
<dbReference type="PANTHER" id="PTHR15381:SF1">
    <property type="entry name" value="CHONDROITIN SULFATE PROTEOGLYCAN 5"/>
    <property type="match status" value="1"/>
</dbReference>
<feature type="compositionally biased region" description="Basic and acidic residues" evidence="7">
    <location>
        <begin position="342"/>
        <end position="351"/>
    </location>
</feature>
<dbReference type="OrthoDB" id="118550at2759"/>
<dbReference type="InterPro" id="IPR032451">
    <property type="entry name" value="SMARCC_C"/>
</dbReference>
<evidence type="ECO:0000256" key="5">
    <source>
        <dbReference type="ARBA" id="ARBA00023242"/>
    </source>
</evidence>
<feature type="compositionally biased region" description="Basic and acidic residues" evidence="7">
    <location>
        <begin position="907"/>
        <end position="917"/>
    </location>
</feature>
<dbReference type="STRING" id="1071380.I2H9Q5"/>
<evidence type="ECO:0000259" key="8">
    <source>
        <dbReference type="PROSITE" id="PS50090"/>
    </source>
</evidence>
<feature type="domain" description="SANT" evidence="10">
    <location>
        <begin position="741"/>
        <end position="789"/>
    </location>
</feature>
<dbReference type="HOGENOM" id="CLU_273762_0_0_1"/>
<dbReference type="FunFam" id="1.10.10.60:FF:000014">
    <property type="entry name" value="SWI/SNF complex subunit SMARCC2 isoform C"/>
    <property type="match status" value="1"/>
</dbReference>
<feature type="compositionally biased region" description="Polar residues" evidence="7">
    <location>
        <begin position="403"/>
        <end position="430"/>
    </location>
</feature>
<name>I2H9Q5_HENB6</name>
<dbReference type="PROSITE" id="PS51293">
    <property type="entry name" value="SANT"/>
    <property type="match status" value="1"/>
</dbReference>
<evidence type="ECO:0000259" key="9">
    <source>
        <dbReference type="PROSITE" id="PS50934"/>
    </source>
</evidence>
<dbReference type="InterPro" id="IPR017884">
    <property type="entry name" value="SANT_dom"/>
</dbReference>
<gene>
    <name evidence="12" type="primary">TBLA0J01090</name>
    <name evidence="12" type="ORF">TBLA_0J01090</name>
</gene>
<dbReference type="GO" id="GO:0016514">
    <property type="term" value="C:SWI/SNF complex"/>
    <property type="evidence" value="ECO:0007669"/>
    <property type="project" value="UniProtKB-ARBA"/>
</dbReference>
<evidence type="ECO:0000256" key="7">
    <source>
        <dbReference type="SAM" id="MobiDB-lite"/>
    </source>
</evidence>
<feature type="compositionally biased region" description="Basic and acidic residues" evidence="7">
    <location>
        <begin position="207"/>
        <end position="220"/>
    </location>
</feature>
<dbReference type="PANTHER" id="PTHR15381">
    <property type="entry name" value="CHONDROITIN SULFATE PROTEOGLYCAN 5 -RELATED"/>
    <property type="match status" value="1"/>
</dbReference>
<feature type="region of interest" description="Disordered" evidence="7">
    <location>
        <begin position="1130"/>
        <end position="1160"/>
    </location>
</feature>
<dbReference type="Proteomes" id="UP000002866">
    <property type="component" value="Chromosome 10"/>
</dbReference>
<dbReference type="EMBL" id="HE806325">
    <property type="protein sequence ID" value="CCH63107.1"/>
    <property type="molecule type" value="Genomic_DNA"/>
</dbReference>
<dbReference type="InterPro" id="IPR001005">
    <property type="entry name" value="SANT/Myb"/>
</dbReference>
<evidence type="ECO:0000313" key="13">
    <source>
        <dbReference type="Proteomes" id="UP000002866"/>
    </source>
</evidence>
<evidence type="ECO:0000256" key="3">
    <source>
        <dbReference type="ARBA" id="ARBA00023015"/>
    </source>
</evidence>
<dbReference type="Gene3D" id="1.10.10.10">
    <property type="entry name" value="Winged helix-like DNA-binding domain superfamily/Winged helix DNA-binding domain"/>
    <property type="match status" value="1"/>
</dbReference>
<feature type="compositionally biased region" description="Basic and acidic residues" evidence="7">
    <location>
        <begin position="247"/>
        <end position="282"/>
    </location>
</feature>
<dbReference type="PROSITE" id="PS50934">
    <property type="entry name" value="SWIRM"/>
    <property type="match status" value="1"/>
</dbReference>
<evidence type="ECO:0000259" key="11">
    <source>
        <dbReference type="PROSITE" id="PS51294"/>
    </source>
</evidence>
<dbReference type="PROSITE" id="PS50090">
    <property type="entry name" value="MYB_LIKE"/>
    <property type="match status" value="1"/>
</dbReference>
<feature type="compositionally biased region" description="Low complexity" evidence="7">
    <location>
        <begin position="320"/>
        <end position="331"/>
    </location>
</feature>